<dbReference type="GO" id="GO:0016422">
    <property type="term" value="F:mRNA (2'-O-methyladenosine-N6-)-methyltransferase activity"/>
    <property type="evidence" value="ECO:0007669"/>
    <property type="project" value="InterPro"/>
</dbReference>
<dbReference type="GO" id="GO:0099122">
    <property type="term" value="F:RNA polymerase II C-terminal domain binding"/>
    <property type="evidence" value="ECO:0007669"/>
    <property type="project" value="InterPro"/>
</dbReference>
<dbReference type="PANTHER" id="PTHR21727">
    <property type="entry name" value="PHOSPHORYLATED CTD INTERACTING FACTOR 1"/>
    <property type="match status" value="1"/>
</dbReference>
<evidence type="ECO:0000259" key="1">
    <source>
        <dbReference type="Pfam" id="PF12237"/>
    </source>
</evidence>
<dbReference type="Pfam" id="PF12237">
    <property type="entry name" value="PCIF1_WW"/>
    <property type="match status" value="1"/>
</dbReference>
<dbReference type="EMBL" id="HBEQ01006899">
    <property type="protein sequence ID" value="CAD8518042.1"/>
    <property type="molecule type" value="Transcribed_RNA"/>
</dbReference>
<protein>
    <recommendedName>
        <fullName evidence="1">PCIF1 WW domain-containing protein</fullName>
    </recommendedName>
</protein>
<dbReference type="PANTHER" id="PTHR21727:SF0">
    <property type="entry name" value="MRNA (2'-O-METHYLADENOSINE-N(6)-)-METHYLTRANSFERASE"/>
    <property type="match status" value="1"/>
</dbReference>
<dbReference type="InterPro" id="IPR039881">
    <property type="entry name" value="PCIF1-like"/>
</dbReference>
<evidence type="ECO:0000313" key="3">
    <source>
        <dbReference type="EMBL" id="CAD8518043.1"/>
    </source>
</evidence>
<evidence type="ECO:0000313" key="2">
    <source>
        <dbReference type="EMBL" id="CAD8518042.1"/>
    </source>
</evidence>
<gene>
    <name evidence="2" type="ORF">MCOM1403_LOCUS5468</name>
    <name evidence="3" type="ORF">MCOM1403_LOCUS5469</name>
</gene>
<dbReference type="AlphaFoldDB" id="A0A6U0P4X4"/>
<accession>A0A6U0P4X4</accession>
<reference evidence="3" key="1">
    <citation type="submission" date="2021-01" db="EMBL/GenBank/DDBJ databases">
        <authorList>
            <person name="Corre E."/>
            <person name="Pelletier E."/>
            <person name="Niang G."/>
            <person name="Scheremetjew M."/>
            <person name="Finn R."/>
            <person name="Kale V."/>
            <person name="Holt S."/>
            <person name="Cochrane G."/>
            <person name="Meng A."/>
            <person name="Brown T."/>
            <person name="Cohen L."/>
        </authorList>
    </citation>
    <scope>NUCLEOTIDE SEQUENCE</scope>
    <source>
        <strain evidence="3">CCMP1723</strain>
    </source>
</reference>
<dbReference type="EMBL" id="HBEQ01006900">
    <property type="protein sequence ID" value="CAD8518043.1"/>
    <property type="molecule type" value="Transcribed_RNA"/>
</dbReference>
<dbReference type="InterPro" id="IPR022035">
    <property type="entry name" value="PCIF1_WW"/>
</dbReference>
<proteinExistence type="predicted"/>
<organism evidence="3">
    <name type="scientific">Micromonas pusilla</name>
    <name type="common">Picoplanktonic green alga</name>
    <name type="synonym">Chromulina pusilla</name>
    <dbReference type="NCBI Taxonomy" id="38833"/>
    <lineage>
        <taxon>Eukaryota</taxon>
        <taxon>Viridiplantae</taxon>
        <taxon>Chlorophyta</taxon>
        <taxon>Mamiellophyceae</taxon>
        <taxon>Mamiellales</taxon>
        <taxon>Mamiellaceae</taxon>
        <taxon>Micromonas</taxon>
    </lineage>
</organism>
<name>A0A6U0P4X4_MICPS</name>
<sequence length="490" mass="54489">MSDKGELSISSGKKLYACGNKRPGIVTTSVPKCIRKRPRSSTSSTLHVSVGRSDATVLNPSDRSKVIGVNRPEANAAHPTAPTRIRRIIDDSLHLSAWREEDLLLSSGVGKLARVKLSASPALEAKRLRAVSRLCRNFEKAVSIHLGSCWANTFEDFLLCHDGVDDPIIPGDERIVSFLHSRLHAKKVSSLAVEKIVGTLIPLVRRMREYINQSCEQVQESDILPTKIVVKKHGSRVKLSLNDTTVEVNAEHYEKLRRLFKLQTSYAQSGCHNDDENNFESAAFALLCRYTAAQGGTFNTVAGHHAALHGAVFDVLRDGMGVDVECFASPLNCRWHRYCSPFVDTDATFGSLGSFFDFTPSEGSFECNPPFDEEYIFRTVKHITALIEAAERASKALSFVIITPHWPGKTSWENMAGCPHVTHVEIIPLREHGFLEGAQHAKQTQYRIASCDTSVVFLQSKSGRKKHPITQMFLSALRLAFRPHQELNQF</sequence>
<feature type="domain" description="PCIF1 WW" evidence="1">
    <location>
        <begin position="261"/>
        <end position="437"/>
    </location>
</feature>